<accession>B9RYD0</accession>
<sequence length="51" mass="5639">MDTMITLGNGFLRAFVPQWGRDSLISHLTWGRSILPETGEYALLSLAEACV</sequence>
<gene>
    <name evidence="1" type="ORF">RCOM_0812240</name>
</gene>
<name>B9RYD0_RICCO</name>
<keyword evidence="2" id="KW-1185">Reference proteome</keyword>
<dbReference type="EMBL" id="EQ973830">
    <property type="protein sequence ID" value="EEF43639.1"/>
    <property type="molecule type" value="Genomic_DNA"/>
</dbReference>
<protein>
    <submittedName>
        <fullName evidence="1">Uncharacterized protein</fullName>
    </submittedName>
</protein>
<dbReference type="Proteomes" id="UP000008311">
    <property type="component" value="Unassembled WGS sequence"/>
</dbReference>
<dbReference type="InParanoid" id="B9RYD0"/>
<reference evidence="2" key="1">
    <citation type="journal article" date="2010" name="Nat. Biotechnol.">
        <title>Draft genome sequence of the oilseed species Ricinus communis.</title>
        <authorList>
            <person name="Chan A.P."/>
            <person name="Crabtree J."/>
            <person name="Zhao Q."/>
            <person name="Lorenzi H."/>
            <person name="Orvis J."/>
            <person name="Puiu D."/>
            <person name="Melake-Berhan A."/>
            <person name="Jones K.M."/>
            <person name="Redman J."/>
            <person name="Chen G."/>
            <person name="Cahoon E.B."/>
            <person name="Gedil M."/>
            <person name="Stanke M."/>
            <person name="Haas B.J."/>
            <person name="Wortman J.R."/>
            <person name="Fraser-Liggett C.M."/>
            <person name="Ravel J."/>
            <person name="Rabinowicz P.D."/>
        </authorList>
    </citation>
    <scope>NUCLEOTIDE SEQUENCE [LARGE SCALE GENOMIC DNA]</scope>
    <source>
        <strain evidence="2">cv. Hale</strain>
    </source>
</reference>
<organism evidence="1 2">
    <name type="scientific">Ricinus communis</name>
    <name type="common">Castor bean</name>
    <dbReference type="NCBI Taxonomy" id="3988"/>
    <lineage>
        <taxon>Eukaryota</taxon>
        <taxon>Viridiplantae</taxon>
        <taxon>Streptophyta</taxon>
        <taxon>Embryophyta</taxon>
        <taxon>Tracheophyta</taxon>
        <taxon>Spermatophyta</taxon>
        <taxon>Magnoliopsida</taxon>
        <taxon>eudicotyledons</taxon>
        <taxon>Gunneridae</taxon>
        <taxon>Pentapetalae</taxon>
        <taxon>rosids</taxon>
        <taxon>fabids</taxon>
        <taxon>Malpighiales</taxon>
        <taxon>Euphorbiaceae</taxon>
        <taxon>Acalyphoideae</taxon>
        <taxon>Acalypheae</taxon>
        <taxon>Ricinus</taxon>
    </lineage>
</organism>
<proteinExistence type="predicted"/>
<dbReference type="AlphaFoldDB" id="B9RYD0"/>
<evidence type="ECO:0000313" key="1">
    <source>
        <dbReference type="EMBL" id="EEF43639.1"/>
    </source>
</evidence>
<evidence type="ECO:0000313" key="2">
    <source>
        <dbReference type="Proteomes" id="UP000008311"/>
    </source>
</evidence>